<dbReference type="InterPro" id="IPR010071">
    <property type="entry name" value="AA_adenyl_dom"/>
</dbReference>
<feature type="compositionally biased region" description="Polar residues" evidence="4">
    <location>
        <begin position="1"/>
        <end position="15"/>
    </location>
</feature>
<dbReference type="InterPro" id="IPR000873">
    <property type="entry name" value="AMP-dep_synth/lig_dom"/>
</dbReference>
<dbReference type="GO" id="GO:0009403">
    <property type="term" value="P:toxin biosynthetic process"/>
    <property type="evidence" value="ECO:0007669"/>
    <property type="project" value="UniProtKB-ARBA"/>
</dbReference>
<dbReference type="PROSITE" id="PS00455">
    <property type="entry name" value="AMP_BINDING"/>
    <property type="match status" value="5"/>
</dbReference>
<dbReference type="Gene3D" id="3.40.50.1820">
    <property type="entry name" value="alpha/beta hydrolase"/>
    <property type="match status" value="1"/>
</dbReference>
<dbReference type="SUPFAM" id="SSF53335">
    <property type="entry name" value="S-adenosyl-L-methionine-dependent methyltransferases"/>
    <property type="match status" value="1"/>
</dbReference>
<dbReference type="InterPro" id="IPR036736">
    <property type="entry name" value="ACP-like_sf"/>
</dbReference>
<dbReference type="RefSeq" id="WP_010367218.1">
    <property type="nucleotide sequence ID" value="NZ_AHBZ03000021.1"/>
</dbReference>
<dbReference type="InterPro" id="IPR009081">
    <property type="entry name" value="PP-bd_ACP"/>
</dbReference>
<evidence type="ECO:0000256" key="4">
    <source>
        <dbReference type="SAM" id="MobiDB-lite"/>
    </source>
</evidence>
<dbReference type="SUPFAM" id="SSF56801">
    <property type="entry name" value="Acetyl-CoA synthetase-like"/>
    <property type="match status" value="5"/>
</dbReference>
<reference evidence="6" key="1">
    <citation type="journal article" date="2012" name="J. Bacteriol.">
        <title>Genome sequences of type strains of seven species of the marine bacterium Pseudoalteromonas.</title>
        <authorList>
            <person name="Xie B.B."/>
            <person name="Shu Y.L."/>
            <person name="Qin Q.L."/>
            <person name="Rong J.C."/>
            <person name="Zhang X.Y."/>
            <person name="Chen X.L."/>
            <person name="Shi M."/>
            <person name="He H.L."/>
            <person name="Zhou B.C."/>
            <person name="Zhang Y.Z."/>
        </authorList>
    </citation>
    <scope>NUCLEOTIDE SEQUENCE</scope>
    <source>
        <strain evidence="6">DSM 8771</strain>
    </source>
</reference>
<dbReference type="FunFam" id="3.40.50.12780:FF:000012">
    <property type="entry name" value="Non-ribosomal peptide synthetase"/>
    <property type="match status" value="1"/>
</dbReference>
<dbReference type="Pfam" id="PF13847">
    <property type="entry name" value="Methyltransf_31"/>
    <property type="match status" value="1"/>
</dbReference>
<dbReference type="Gene3D" id="3.30.300.30">
    <property type="match status" value="6"/>
</dbReference>
<dbReference type="SUPFAM" id="SSF52777">
    <property type="entry name" value="CoA-dependent acyltransferases"/>
    <property type="match status" value="10"/>
</dbReference>
<keyword evidence="3" id="KW-0597">Phosphoprotein</keyword>
<dbReference type="InterPro" id="IPR020806">
    <property type="entry name" value="PKS_PP-bd"/>
</dbReference>
<feature type="region of interest" description="Disordered" evidence="4">
    <location>
        <begin position="1"/>
        <end position="24"/>
    </location>
</feature>
<dbReference type="GO" id="GO:0043041">
    <property type="term" value="P:amino acid activation for nonribosomal peptide biosynthetic process"/>
    <property type="evidence" value="ECO:0007669"/>
    <property type="project" value="TreeGrafter"/>
</dbReference>
<dbReference type="Gene3D" id="3.30.559.30">
    <property type="entry name" value="Nonribosomal peptide synthetase, condensation domain"/>
    <property type="match status" value="5"/>
</dbReference>
<dbReference type="PROSITE" id="PS00012">
    <property type="entry name" value="PHOSPHOPANTETHEINE"/>
    <property type="match status" value="5"/>
</dbReference>
<feature type="domain" description="Carrier" evidence="5">
    <location>
        <begin position="3016"/>
        <end position="3091"/>
    </location>
</feature>
<evidence type="ECO:0000256" key="1">
    <source>
        <dbReference type="ARBA" id="ARBA00001957"/>
    </source>
</evidence>
<dbReference type="PANTHER" id="PTHR45527">
    <property type="entry name" value="NONRIBOSOMAL PEPTIDE SYNTHETASE"/>
    <property type="match status" value="1"/>
</dbReference>
<evidence type="ECO:0000313" key="7">
    <source>
        <dbReference type="Proteomes" id="UP000016487"/>
    </source>
</evidence>
<dbReference type="EMBL" id="AHBZ03000021">
    <property type="protein sequence ID" value="KAF7770033.1"/>
    <property type="molecule type" value="Genomic_DNA"/>
</dbReference>
<sequence>MNSSNDGTVNAQVSTQKKRDNSKKLTYLQGKVTPKTTSCVHQLFEQQVDKTPEDNALVFNNVVLSYTQLNQRANQISHFIHEQSQLSAKTHNRAQQQVVLLLPRSEFALICMLGALKAGVCYVPIAPDFPLERVRFILNDVAPSLVITTTELAQKFATLQTKEWHTFDPLDYASNFDSYGTGNPNRDVKTEHLAYIIYTSGSTGTPKGVMLEHQCVVNTLQSLSPTYSAKDGSHTPLKTSAFTHFVFDVSVSECFCPLIFGHELHLLSDDIRTDSVALSGYITQHCLNVVYLPPSVLATLPRLGYESVNAFIFAGEPCQKECGEYFAKAFNLYNFYGPTECAIYATGQQVDAQSIHHIGQPIDNMRGYIVNQAGEQVSAGEEGELYLSGRGVARGYLNLASQTAHSFIDNPFWSQEDDPYDDYKRLYKTGDLVKQQAGGGLVYLGRCDQQIKVNGFRIEPGEIEHQLQLHTQIIQSKVMIDPARNQLVAFYTSQHPITPVESLQNYLSTYLPEYMCPKQYVHVKEMPVSVSGKIDTQALLAQIKQVTTTEHSNIEQSEMLQWVLKTAKRVLNTPNVSGDDSFYQLGGDSILAMHIGAKLHEQGINCSPVHVLQSNTFHSLAQTLENEACTAANTLTVAVNDGQFNPMQRLILNHQLSTSAILYNENVSIDFSIDEQQAITLEQLNQALITFINHHDVLRMQVNEDNLGYRISEKLSAVAELLTVVDVSPESHPSESLVAQSLARYIDMPFDLYQGPLYRFIAFSSQGQVLKLSFIHHHLLTDGEAMYNLFVPQMAALLKAPQDSLPHVPNVMTQTQYKEADEKLLSALNTAVLFNNSPSDDLRGTYHTKTFSKALSDQLSTCAQARGVSIFSLLLACIQLVTMRFSNQNSVSIGGVRSLRGPDADNVYGNFLANELYCCELESNISTGDFIAQCFSQVTEQLTQPLAYEALLKKMRETGNVEEKLPSVYMTLEPKKRHSVPWLITQNDTLPSDVKYPLYFEFDFQDTLNLRVEYRTAIYSDAQIQQLVTAVEHVLTSFTQDFSRPVGDISLMPQQQQQRALTRYAATVQAHPADDLVSQFVKMAELFPTKCALMYAGEEATYADIDKASNQLAQYLVENSQVQAESLVLLLLEPSFDTIVSILAVLKAGGAYVPIDPTYPASRIRYIAEDTVSHIIITNSAYADHVSELADLTCICLDTLPAQHYSDERPNISIVPEQLAYVIYTSGSTGQPKGVQITHNNVSRLLSSAHPHFDFTTEDVWCLFHSYVFDFSVWEIWGSLLHGGSLFIPNKAQTQDTSQFFQLVKAHKITVLNQTPSAFYNFIQEANQQDTLTHLKYVIFGGEALNLIQLQPWFSQYGYNKPTLVNMYGITETCVHVTFKAISEADINARSNIGLPLNDLSAYILDDNLNPVPQGVVAQLYVSGGGVARGYLNKASLTESRFVANPHNQNAGQTILYKTGDLVRELDGGGIEYIGRNDFQVKIRGYRIELGEIEHCVSQITGVSQSTVLAKKRDSGYYLVAYYVADNDITHDDFTQQLSSRLPAHMVPQHFVYMPSMPLTINGKVDVRQLPEPNFTQADYNPPTNENERACSVIWADVMSLEQVGIDDDFFRIGGDSINAIRVVAQLKLLGFNVSVRDIFQHKTIRKLLPSITKEVQLHSTRPQSSEPAYVPFSLVSAQLKSQFVHYEDVYPATHLQQGMFVECKRDGRIYHNLDVSEVNQPFESERFTLIWQALTNKHELLRAAYQQFDDMGYLTLIEPSIAVSQHIVQYSDYEQAWQQESSHPIQLDKAGLFRLAIVPSATQFKLIFTSHHAIEDGWSVASLIAEFISAYTDERSPCEVVSYIESRPVAVNFGQYVRQEAAVINDPRQRQFWQNYLEHMPEQVQKMRSKSVAKYEPVMIESDCKLETHMHKAVLESAVQHEVSIDSVFMAAFVHLLWVFSGGDDVTLGVVVNNRLEESGGDEQFGLHLNTMPMRFKHINTDLVKTVYQEKLKLMAYKNYPYGQIKADLGYEPDDDIYQAAFNYIHFYQKHTALETSSAQAVDAVAMTNIPIALVVNREGDTFDIQFQAHSTFIEQPLLDYLAQYYQHYLRCILSSQPLLAGMRRDEHIALRQNVNTAINCNKKDTLLELWQRTVAQYSKEVALCFQAEQLTYEALDKRVDQLAGYLAQHVGLRMGDRVAISFERSSDMIVAMLASIKLGVVYVPVDPAYPAERIRYILQDCGASAVLCCHHVVDVLSFLKQSSVRLVDITCKEVKASTYAKLDKPAHLVQDSLVNIIYTSGTTGQPKGVMISHAGVVNLIHSQRQIFDLTHHDNVLQFASISFDAATWEIYSTLCSGATLVVCDKAVRKDGNALTKLLESEQVSIATIPPVLVETLDEQACHSLRTLVVAGETTPEKTLQRFSEICQVINAYGPTETTVCCSYHPYQRGDLNTNIGKPLLNTCLYILDQHMNPVPKGVVGRLFVSGAGIAEGYFKRPELTEQKFIKNHFIEDGFPTLYDTGDLARYDMNNDLEYLGRSDFQVKIRGFRVELSEIEQVLSQCQGVAQSTVQLLELNQQKVLTAYFTASAQSALGQEVTVDSWQQVYDAEYSRLEKDLSVDQADFEGWNSTYTGMPIEVAKMHEWRDATIARLQTLPLGKVLEIGSGSGLIFYPLVEHCTHYFATDFSKAAIEKLTFGAKQLGFEHKSQFAVCDAATIYDAVSAQNYTPDTVIINSVAQYFPSFDYLMDVITQASQLMPQGGVIFIGDVRDARLLDSFHYDVQKSRASDVAHDQLKQLAAQARVLDKELLISPLFFAQLHNHLSQCSGAQALYKSGTHSSEMTDYRYDVLLTLSQKEVIRAVTPQVTEYSDGLNIAELVALHDHVLIEGVPNARVYHAYVDYYNLPCKYSNPLSWQGWTELATSLQCEVRFIPSDVSAHLMSVSLIKNAASAACDFVSINHHEHTALTHTPLSHYVREPVVEINIGQLVESLKTQLPEHLLPQHFVQLEQIPLTTHGKIDKKALPTPELCSVDYQAPQTELAQTLCQIWQTTLSIARVGVNDDFFSMGGNSILAITLCHRMSQALDYEVNVAILFKCPTISALIDDGLYLQKNKIEPANIENLPLSFAQQRLWFIEQYEQGSAAYTVPIALTLKVNTTSFTQAVKCIVERHQVLRTCFDDQSNPEKVLLNIRSADEFTPVITKVAQQDWRSHISHDMQYVFDLTKELPVRLSIYQGCSEVAALINIHHIAFDGWSVDILLKELELLLAPEDEQSEALANLPIQYQDYAYWQHTYLQQGELARQLSYWQTQLQGFETLNLPLDRARPEQLSYVGKNLNQVVKAATTKKLKALARAHSVTLYTLLLSVFNVLLHRYSGQTDITLGSPAANRTSYDTQNLIGFFVNAQPIRNHLDPTVAFDDFLAQVHTTVIKAQAHQDVPFESIVEHLSLERDSARHPIFQVMFSVQNFGEDAHKSAFFTPIDVDDIYQVAKHDLTVFVNDSVARHGENELKLLLNFNTALFSDARIENLAHHYLNLLDAICDAPNSPINALTMFTPAQRQALLNASNGQHIPRAHTPLAERFDSLIAQYGNEIALCCNDEQLTYQQLDDASTHMARQILTKLEATELQSVQQRVVLLMDRSITMLVSLIAIVKSGAAYVPVDADAPSARIAHIVSDSAAKLVLTQSHLLTQLPELAADVAIAVTETKTGLCGVSCSEKSLPVAQADDLAYVIYTSGTTGQPKGVMVTQANAGHYIDNIAQRMVPGIKVDFSSNIGFDLSITTTLAALLRAAHVHIFPQPIKYVDEYRQYLTRHDIEFVKMVPSLAELVFSSEAAVSVDTLMLGGEKLLSQQVTALSDYCQVILDEYGPTEATVGCCLSQRYPAKDEGIGVPYPNTRIYVLDNALEPVVQGASGYLYVCGPGVAAGYLNLPEQTQAAFITNPFVAQGELGGAYDQLYCTGDLVKVDSAAQLHYLGRSDAQIKLRGYRIELHEIEQQLLSLDCVTQVAVALKQQEQRQWLAAFYVSAHEVSHEQFIDLVGDSLPHYMIPSQFIALSELPLTANGKVDYDALPTQDLAHAQFQAPSNDTEQQISDIWQALLNVERVSVLDNFFQIGGDSISSITLVSRLRKAGFNFAVKDIFTHSTILAQAKYALAEHSHSAVLSQQGELAGQFSLLPVQKRFFADVQRGLITQPEYWNQSFIIQVDPIDIVRLQQALNGLVAHHDMLRASFDISQFERAVQQQSYEPVRPISLRIIDMAHASDAEVTEMLNEVQQDKDLCSGNILSVAYIRGYTPESDAIFVSCHHLAMDTVSWQIFSEDLHALYFKRSLTDKTTSYRQWVEVIHQYDRMYPNEGAFWQQVVGQGDSLKKWVSQSSTSHSFESEIRLSVAETEQLLVKSNAAYGTQINDLLLCAFAYALQSVNDCDCQLITLEGHGREQLDHLLEEHDVILDTSRTIGWFTTHYPVALPVESSLSLTIRAVKEYLRKIENKGVGFGACQATDSSLQLPPIAFNYLGVISSATQSLDWQVSLDDLSTQVSPENDDGLLINVNGAVEGGALMFSLASKLEAQAHQELCEAFEQSLHDVVQHCAAQISQTRSPSDIGVDMPITEFDKITAVQGISEVFGATSLQQGMIYQHVSFPDNDAYHVQFIIDYDEPLAVMFYQQAWQWVVDEFPALRMSFDWQHAPVQLIHQQVDVNFTFHDWSTHNNVDAAITLLQREDRKQPFDLRCAGLLRIQLIKRGESRFTLLRSEHHGVSDGWSNAVLMARVHQVYLQLCQGKTPEKRVDHGYLNAQHFYVSQREACKQFWLREKLGFDTCNDISSMLSSSSDLVTHKQVDKAEQTFISFDAAHLQQLARSSNVTMHSILQLAWHKLIRTHSASNQTMVGTTISGRGIDVDGIENSVGLYINTLPLCVQWDNDNTVLQQLRDISKSMSLLNTHSHQPLVELQQGGERLFQSVLIHENYPEPQSDEADKLNFSYRAAFEKLDYPMAVIIQEQQNTLTLGLSYDAALLSQSRAKHLLTQFEQLLHAIPRNLTRHHGQLNALTPAQRYDAIAKVNQTYAAFEPKGIEQVFYQRADVFAAQPAVTYGKQTVSYQALNEASNQLAHYLLNQLNVQPDTLIAIAMDRSVEMIMSILAVIKAGAAYVPIDPQGAAERSQYILQDTAALAVLTQSSYQAYFEQQVATLSLRSEPMTQVITVGNADITTMPTHNVALPLSAARLAYVIYTSGTTGQPKGVMIEHGGVINLIDSQINTLGLTQHSKVLQFSNLVFDASVFEIFPALMAGAELHLIDPSLQRDLVGLVEYIEHAKISCAFLSTALVKLLKGNEFDALEVIHTGGEALDGLTALPNSCRLINQYGPTEGTVCCAQAEITDLTDISIGMPIQNMQMFVLDPHLQPVERGVVGELYIAGPGVARGYLNQPALTSLHFIDNPFKNDADLQTSYNTLYKTGDRVRLSAKGQFDYVGRADFQVKIRGYRVELEEIEHRLAQHEHVNQCVVKVLKTAGADNLVGYVSGDVELAPADLVRHLSQVVPSYMIPSVFVQVAQFSYTSSGKIDRHSLPDPDVPQRSFTAPSTESQRAICALFAEALSIQKVGIDDDFFSLGGNSILAITLCQKLTEHFAINVRVADLFEHQSVIKLDEYLTASSQVEEETGEF</sequence>
<feature type="domain" description="Carrier" evidence="5">
    <location>
        <begin position="554"/>
        <end position="628"/>
    </location>
</feature>
<dbReference type="SMART" id="SM00823">
    <property type="entry name" value="PKS_PP"/>
    <property type="match status" value="5"/>
</dbReference>
<dbReference type="InterPro" id="IPR025110">
    <property type="entry name" value="AMP-bd_C"/>
</dbReference>
<accession>A0AAD4FRL6</accession>
<dbReference type="PANTHER" id="PTHR45527:SF14">
    <property type="entry name" value="PLIPASTATIN SYNTHASE SUBUNIT B"/>
    <property type="match status" value="1"/>
</dbReference>
<dbReference type="CDD" id="cd17643">
    <property type="entry name" value="A_NRPS_Cytc1-like"/>
    <property type="match status" value="1"/>
</dbReference>
<dbReference type="InterPro" id="IPR042099">
    <property type="entry name" value="ANL_N_sf"/>
</dbReference>
<dbReference type="GO" id="GO:0031177">
    <property type="term" value="F:phosphopantetheine binding"/>
    <property type="evidence" value="ECO:0007669"/>
    <property type="project" value="InterPro"/>
</dbReference>
<protein>
    <recommendedName>
        <fullName evidence="5">Carrier domain-containing protein</fullName>
    </recommendedName>
</protein>
<dbReference type="CDD" id="cd19531">
    <property type="entry name" value="LCL_NRPS-like"/>
    <property type="match status" value="1"/>
</dbReference>
<feature type="domain" description="Carrier" evidence="5">
    <location>
        <begin position="4060"/>
        <end position="4134"/>
    </location>
</feature>
<dbReference type="Gene3D" id="3.40.50.12780">
    <property type="entry name" value="N-terminal domain of ligase-like"/>
    <property type="match status" value="2"/>
</dbReference>
<dbReference type="InterPro" id="IPR045851">
    <property type="entry name" value="AMP-bd_C_sf"/>
</dbReference>
<feature type="domain" description="Carrier" evidence="5">
    <location>
        <begin position="5552"/>
        <end position="5627"/>
    </location>
</feature>
<dbReference type="NCBIfam" id="NF003417">
    <property type="entry name" value="PRK04813.1"/>
    <property type="match status" value="6"/>
</dbReference>
<reference evidence="6" key="2">
    <citation type="submission" date="2015-03" db="EMBL/GenBank/DDBJ databases">
        <title>Genome sequence of Pseudoalteromonas citrea.</title>
        <authorList>
            <person name="Xie B.-B."/>
            <person name="Rong J.-C."/>
            <person name="Qin Q.-L."/>
            <person name="Zhang Y.-Z."/>
        </authorList>
    </citation>
    <scope>NUCLEOTIDE SEQUENCE</scope>
    <source>
        <strain evidence="6">DSM 8771</strain>
    </source>
</reference>
<dbReference type="FunFam" id="1.10.1200.10:FF:000005">
    <property type="entry name" value="Nonribosomal peptide synthetase 1"/>
    <property type="match status" value="2"/>
</dbReference>
<organism evidence="6 7">
    <name type="scientific">Pseudoalteromonas citrea</name>
    <dbReference type="NCBI Taxonomy" id="43655"/>
    <lineage>
        <taxon>Bacteria</taxon>
        <taxon>Pseudomonadati</taxon>
        <taxon>Pseudomonadota</taxon>
        <taxon>Gammaproteobacteria</taxon>
        <taxon>Alteromonadales</taxon>
        <taxon>Pseudoalteromonadaceae</taxon>
        <taxon>Pseudoalteromonas</taxon>
    </lineage>
</organism>
<evidence type="ECO:0000259" key="5">
    <source>
        <dbReference type="PROSITE" id="PS50075"/>
    </source>
</evidence>
<dbReference type="CDD" id="cd05930">
    <property type="entry name" value="A_NRPS"/>
    <property type="match status" value="4"/>
</dbReference>
<comment type="cofactor">
    <cofactor evidence="1">
        <name>pantetheine 4'-phosphate</name>
        <dbReference type="ChEBI" id="CHEBI:47942"/>
    </cofactor>
</comment>
<name>A0AAD4FRL6_9GAMM</name>
<gene>
    <name evidence="6" type="ORF">PCIT_a2979</name>
</gene>
<dbReference type="FunFam" id="3.40.50.980:FF:000001">
    <property type="entry name" value="Non-ribosomal peptide synthetase"/>
    <property type="match status" value="4"/>
</dbReference>
<dbReference type="Pfam" id="PF00668">
    <property type="entry name" value="Condensation"/>
    <property type="match status" value="5"/>
</dbReference>
<feature type="domain" description="Carrier" evidence="5">
    <location>
        <begin position="1582"/>
        <end position="1656"/>
    </location>
</feature>
<dbReference type="Gene3D" id="1.10.1200.10">
    <property type="entry name" value="ACP-like"/>
    <property type="match status" value="4"/>
</dbReference>
<dbReference type="InterPro" id="IPR025714">
    <property type="entry name" value="Methyltranfer_dom"/>
</dbReference>
<dbReference type="Gene3D" id="3.40.50.150">
    <property type="entry name" value="Vaccinia Virus protein VP39"/>
    <property type="match status" value="1"/>
</dbReference>
<dbReference type="InterPro" id="IPR020845">
    <property type="entry name" value="AMP-binding_CS"/>
</dbReference>
<dbReference type="Pfam" id="PF00501">
    <property type="entry name" value="AMP-binding"/>
    <property type="match status" value="5"/>
</dbReference>
<evidence type="ECO:0000256" key="2">
    <source>
        <dbReference type="ARBA" id="ARBA00022450"/>
    </source>
</evidence>
<dbReference type="InterPro" id="IPR029063">
    <property type="entry name" value="SAM-dependent_MTases_sf"/>
</dbReference>
<dbReference type="PROSITE" id="PS50075">
    <property type="entry name" value="CARRIER"/>
    <property type="match status" value="5"/>
</dbReference>
<dbReference type="NCBIfam" id="TIGR01733">
    <property type="entry name" value="AA-adenyl-dom"/>
    <property type="match status" value="5"/>
</dbReference>
<dbReference type="CDD" id="cd02440">
    <property type="entry name" value="AdoMet_MTases"/>
    <property type="match status" value="1"/>
</dbReference>
<dbReference type="Gene3D" id="3.30.559.10">
    <property type="entry name" value="Chloramphenicol acetyltransferase-like domain"/>
    <property type="match status" value="5"/>
</dbReference>
<dbReference type="InterPro" id="IPR029058">
    <property type="entry name" value="AB_hydrolase_fold"/>
</dbReference>
<dbReference type="InterPro" id="IPR001242">
    <property type="entry name" value="Condensation_dom"/>
</dbReference>
<dbReference type="Proteomes" id="UP000016487">
    <property type="component" value="Unassembled WGS sequence"/>
</dbReference>
<dbReference type="GO" id="GO:0003824">
    <property type="term" value="F:catalytic activity"/>
    <property type="evidence" value="ECO:0007669"/>
    <property type="project" value="InterPro"/>
</dbReference>
<comment type="caution">
    <text evidence="6">The sequence shown here is derived from an EMBL/GenBank/DDBJ whole genome shotgun (WGS) entry which is preliminary data.</text>
</comment>
<dbReference type="Gene3D" id="3.40.50.980">
    <property type="match status" value="6"/>
</dbReference>
<keyword evidence="2" id="KW-0596">Phosphopantetheine</keyword>
<evidence type="ECO:0000313" key="6">
    <source>
        <dbReference type="EMBL" id="KAF7770033.1"/>
    </source>
</evidence>
<proteinExistence type="predicted"/>
<dbReference type="Pfam" id="PF13193">
    <property type="entry name" value="AMP-binding_C"/>
    <property type="match status" value="2"/>
</dbReference>
<evidence type="ECO:0000256" key="3">
    <source>
        <dbReference type="ARBA" id="ARBA00022553"/>
    </source>
</evidence>
<dbReference type="Pfam" id="PF00550">
    <property type="entry name" value="PP-binding"/>
    <property type="match status" value="5"/>
</dbReference>
<dbReference type="GO" id="GO:0005829">
    <property type="term" value="C:cytosol"/>
    <property type="evidence" value="ECO:0007669"/>
    <property type="project" value="TreeGrafter"/>
</dbReference>
<dbReference type="Gene3D" id="2.30.38.10">
    <property type="entry name" value="Luciferase, Domain 3"/>
    <property type="match status" value="3"/>
</dbReference>
<dbReference type="SUPFAM" id="SSF47336">
    <property type="entry name" value="ACP-like"/>
    <property type="match status" value="5"/>
</dbReference>
<dbReference type="InterPro" id="IPR023213">
    <property type="entry name" value="CAT-like_dom_sf"/>
</dbReference>
<dbReference type="InterPro" id="IPR006162">
    <property type="entry name" value="Ppantetheine_attach_site"/>
</dbReference>